<keyword evidence="2" id="KW-1185">Reference proteome</keyword>
<proteinExistence type="predicted"/>
<reference evidence="1 2" key="1">
    <citation type="submission" date="2019-11" db="EMBL/GenBank/DDBJ databases">
        <title>Pedobacter sp. HMF7056 Genome sequencing and assembly.</title>
        <authorList>
            <person name="Kang H."/>
            <person name="Kim H."/>
            <person name="Joh K."/>
        </authorList>
    </citation>
    <scope>NUCLEOTIDE SEQUENCE [LARGE SCALE GENOMIC DNA]</scope>
    <source>
        <strain evidence="1 2">HMF7056</strain>
    </source>
</reference>
<sequence length="56" mass="6472">MKITNETISHTVLNKFDKELKAILLHDLKQFRKSQGQFLRNTSSSKQVPDQNLMVA</sequence>
<name>A0A7K1Y3Y0_9SPHI</name>
<dbReference type="EMBL" id="WVHS01000005">
    <property type="protein sequence ID" value="MXV17577.1"/>
    <property type="molecule type" value="Genomic_DNA"/>
</dbReference>
<organism evidence="1 2">
    <name type="scientific">Hufsiella ginkgonis</name>
    <dbReference type="NCBI Taxonomy" id="2695274"/>
    <lineage>
        <taxon>Bacteria</taxon>
        <taxon>Pseudomonadati</taxon>
        <taxon>Bacteroidota</taxon>
        <taxon>Sphingobacteriia</taxon>
        <taxon>Sphingobacteriales</taxon>
        <taxon>Sphingobacteriaceae</taxon>
        <taxon>Hufsiella</taxon>
    </lineage>
</organism>
<evidence type="ECO:0000313" key="2">
    <source>
        <dbReference type="Proteomes" id="UP000451233"/>
    </source>
</evidence>
<dbReference type="RefSeq" id="WP_160908570.1">
    <property type="nucleotide sequence ID" value="NZ_WVHS01000005.1"/>
</dbReference>
<dbReference type="Proteomes" id="UP000451233">
    <property type="component" value="Unassembled WGS sequence"/>
</dbReference>
<comment type="caution">
    <text evidence="1">The sequence shown here is derived from an EMBL/GenBank/DDBJ whole genome shotgun (WGS) entry which is preliminary data.</text>
</comment>
<gene>
    <name evidence="1" type="ORF">GS398_19915</name>
</gene>
<evidence type="ECO:0000313" key="1">
    <source>
        <dbReference type="EMBL" id="MXV17577.1"/>
    </source>
</evidence>
<dbReference type="AlphaFoldDB" id="A0A7K1Y3Y0"/>
<accession>A0A7K1Y3Y0</accession>
<protein>
    <submittedName>
        <fullName evidence="1">Uncharacterized protein</fullName>
    </submittedName>
</protein>